<comment type="caution">
    <text evidence="1">The sequence shown here is derived from an EMBL/GenBank/DDBJ whole genome shotgun (WGS) entry which is preliminary data.</text>
</comment>
<sequence length="393" mass="42959">MSWREIGEARLDEPVPDALTLRAPSEAWPHVSGGAAGNGRVALELGYTRGLLWTCELPEGPPVLELLALGDRVLALRTPARDRRQRVELIDGEGRHVRTIEGLCGDWAIDVPREMLVGRTTDAELGAWSLRDPQARPILVFNRLGGREVDALRFVDDLLIALTHEPRTLGGPPSDVMIDVVRIPSYGDLSRWRTLRGVTRVAERITDQIDRAVIGLDPAGVILATEHELWWGDWRLRQRGRRTLEAATVPLRSCPRDDGSGWLLAEHEGRTQLWQVVVGKRIAAHLLDAGLADAELLVGPDDGVVVPGSTQVASFDPEGAERWSVAREGDPTGLIDEHGIALFSDAGSLISMDSDGARATVWIAPESIARLGPLAATNERLWVGADRLVFGLR</sequence>
<proteinExistence type="predicted"/>
<dbReference type="Proteomes" id="UP000237968">
    <property type="component" value="Unassembled WGS sequence"/>
</dbReference>
<dbReference type="RefSeq" id="WP_106392453.1">
    <property type="nucleotide sequence ID" value="NZ_PVNK01000147.1"/>
</dbReference>
<name>A0A2S9XZC4_9BACT</name>
<gene>
    <name evidence="1" type="ORF">ENSA5_30860</name>
</gene>
<protein>
    <submittedName>
        <fullName evidence="1">Uncharacterized protein</fullName>
    </submittedName>
</protein>
<evidence type="ECO:0000313" key="1">
    <source>
        <dbReference type="EMBL" id="PRP98101.1"/>
    </source>
</evidence>
<evidence type="ECO:0000313" key="2">
    <source>
        <dbReference type="Proteomes" id="UP000237968"/>
    </source>
</evidence>
<organism evidence="1 2">
    <name type="scientific">Enhygromyxa salina</name>
    <dbReference type="NCBI Taxonomy" id="215803"/>
    <lineage>
        <taxon>Bacteria</taxon>
        <taxon>Pseudomonadati</taxon>
        <taxon>Myxococcota</taxon>
        <taxon>Polyangia</taxon>
        <taxon>Nannocystales</taxon>
        <taxon>Nannocystaceae</taxon>
        <taxon>Enhygromyxa</taxon>
    </lineage>
</organism>
<reference evidence="1 2" key="1">
    <citation type="submission" date="2018-03" db="EMBL/GenBank/DDBJ databases">
        <title>Draft Genome Sequences of the Obligatory Marine Myxobacteria Enhygromyxa salina SWB005.</title>
        <authorList>
            <person name="Poehlein A."/>
            <person name="Moghaddam J.A."/>
            <person name="Harms H."/>
            <person name="Alanjari M."/>
            <person name="Koenig G.M."/>
            <person name="Daniel R."/>
            <person name="Schaeberle T.F."/>
        </authorList>
    </citation>
    <scope>NUCLEOTIDE SEQUENCE [LARGE SCALE GENOMIC DNA]</scope>
    <source>
        <strain evidence="1 2">SWB005</strain>
    </source>
</reference>
<accession>A0A2S9XZC4</accession>
<dbReference type="AlphaFoldDB" id="A0A2S9XZC4"/>
<dbReference type="EMBL" id="PVNK01000147">
    <property type="protein sequence ID" value="PRP98101.1"/>
    <property type="molecule type" value="Genomic_DNA"/>
</dbReference>
<keyword evidence="2" id="KW-1185">Reference proteome</keyword>